<keyword evidence="13" id="KW-1185">Reference proteome</keyword>
<keyword evidence="4 9" id="KW-0812">Transmembrane</keyword>
<sequence length="1266" mass="138366">MRHRARTLAALVAAPLSAHAANERLSSYLQSARSQSQPHAAKTLLQLPSSTPADAFFQAAATTGGAVLGATVAVAVLSLLVQYAMIRRQSNSKTALPKQFSLTEYAGASAEFVPLNPLSPAHDGDSSSIAPLIGREGDPEFDDIEQVEAHLDFIVPQSDDPSTPAFTVRSVTLGVFWCIVLSFSNCVLSFRSVPFIIDGLVAAILAYPLGNLWAALPYHRLLNPGDFTVKEHVIIYVMAATATVPYGIDNVVTQVHPLLMNNTSITFLQSLAFVLVTQFLGYGFAGLTRRFLVKPTAMWWPSLLPTIGLFSSFHKTDSMKTASSEGTFKMSRFSFFWIAFACMFIYEWVPQFFAPALQAISLGCLLAGKGTQSSGVLSGFNAVAGSAQTGVGVLGLTFDWTSIGAIYLVQPFWANVANSFGILMFTWVATPLLVATDMWGLNSMLRTEQDPFNPVVNTQHLFVGNPQSADLGKAVSPLFFYNKSDNYNINETAYAIAAPIHVSSMFALEYGSAFLTVTSAMTHLALWYGADILRQVKNAMRQMKDEVDGLDKHNKMMEAYPDIPDIAYVIFMAFATVAALVVSLVTPYNMPWWAIFFNLFLVGLFVVPYGVIYAITGTQLFLNVLSEFVIGLIIPGQTVAVNCFKSWGTNNLAQALRLSADLKLGLYLHLPPYAIVAAQFIGTFVSSIVGTIAAYFIMFNSGNLLGSTGWTYNGYQTFYSAGAIWGAIGPSRFFGIGSLYQNLLWCFFIGAAAPVLPWLGNKYIRKSKVWHYINFPIIFSFGNTGAPQVLLVMTFLVGLVSQVYLYNRRRAFYEKYLYVMASAFDAAGGVVNVVVSLMTIGGISFTVLHALNPSSNVPVDYYCYPGADFTDFDCAKYDLARDVFARDIAKFGKRFFHKNISKIRATRQDTKPRPRGTSGVAIAAVLMYWIALAIAVAVKRVHPDAAYSLGAAHPLDVPDVQAEASNGTVTRLRQIASEYSRWSASLATAGTVDGLGVVAAVTLDHSRQSVAIKFASVDPNAVSIWMRSFALVDLQRPESLHAAKPATFETLLHSYVSAQSHMSSHAPYEHVPAQVEAILSPFPDSQSLSKVHSSFADEFKEIKKTLHPRLSQLRSQFPEYHFSFVGHSVGGAVAVLAAADFVHSSTTSRMQISLANNVSVVTFGQPRIGNAAFGDFIASLQISDVIRVVNYGDSVPHYGLQSWGFRHVGKQYWINSIQQLVSCDDERHNGEDTNCMNQLVAAGPVFAHKKYFGFVMKVDPFYEAEV</sequence>
<dbReference type="OrthoDB" id="9986677at2759"/>
<comment type="subcellular location">
    <subcellularLocation>
        <location evidence="1">Membrane</location>
        <topology evidence="1">Multi-pass membrane protein</topology>
    </subcellularLocation>
</comment>
<keyword evidence="8 9" id="KW-0472">Membrane</keyword>
<dbReference type="CDD" id="cd00519">
    <property type="entry name" value="Lipase_3"/>
    <property type="match status" value="1"/>
</dbReference>
<feature type="transmembrane region" description="Helical" evidence="9">
    <location>
        <begin position="513"/>
        <end position="533"/>
    </location>
</feature>
<evidence type="ECO:0000256" key="9">
    <source>
        <dbReference type="SAM" id="Phobius"/>
    </source>
</evidence>
<evidence type="ECO:0000313" key="13">
    <source>
        <dbReference type="Proteomes" id="UP000320333"/>
    </source>
</evidence>
<feature type="transmembrane region" description="Helical" evidence="9">
    <location>
        <begin position="193"/>
        <end position="213"/>
    </location>
</feature>
<evidence type="ECO:0000256" key="1">
    <source>
        <dbReference type="ARBA" id="ARBA00004141"/>
    </source>
</evidence>
<feature type="transmembrane region" description="Helical" evidence="9">
    <location>
        <begin position="333"/>
        <end position="349"/>
    </location>
</feature>
<feature type="transmembrane region" description="Helical" evidence="9">
    <location>
        <begin position="818"/>
        <end position="851"/>
    </location>
</feature>
<comment type="similarity">
    <text evidence="2">Belongs to the oligopeptide OPT transporter family.</text>
</comment>
<feature type="transmembrane region" description="Helical" evidence="9">
    <location>
        <begin position="416"/>
        <end position="435"/>
    </location>
</feature>
<dbReference type="GO" id="GO:0015031">
    <property type="term" value="P:protein transport"/>
    <property type="evidence" value="ECO:0007669"/>
    <property type="project" value="UniProtKB-KW"/>
</dbReference>
<feature type="chain" id="PRO_5021420538" description="Fungal lipase-type domain-containing protein" evidence="10">
    <location>
        <begin position="21"/>
        <end position="1266"/>
    </location>
</feature>
<evidence type="ECO:0000256" key="10">
    <source>
        <dbReference type="SAM" id="SignalP"/>
    </source>
</evidence>
<dbReference type="InterPro" id="IPR029058">
    <property type="entry name" value="AB_hydrolase_fold"/>
</dbReference>
<evidence type="ECO:0000256" key="7">
    <source>
        <dbReference type="ARBA" id="ARBA00022989"/>
    </source>
</evidence>
<evidence type="ECO:0000256" key="5">
    <source>
        <dbReference type="ARBA" id="ARBA00022856"/>
    </source>
</evidence>
<keyword evidence="7 9" id="KW-1133">Transmembrane helix</keyword>
<dbReference type="InterPro" id="IPR004648">
    <property type="entry name" value="Oligpept_transpt"/>
</dbReference>
<protein>
    <recommendedName>
        <fullName evidence="11">Fungal lipase-type domain-containing protein</fullName>
    </recommendedName>
</protein>
<dbReference type="Pfam" id="PF03169">
    <property type="entry name" value="OPT"/>
    <property type="match status" value="1"/>
</dbReference>
<accession>A0A507EV26</accession>
<keyword evidence="10" id="KW-0732">Signal</keyword>
<dbReference type="GO" id="GO:0016020">
    <property type="term" value="C:membrane"/>
    <property type="evidence" value="ECO:0007669"/>
    <property type="project" value="UniProtKB-SubCell"/>
</dbReference>
<feature type="domain" description="Fungal lipase-type" evidence="11">
    <location>
        <begin position="1073"/>
        <end position="1199"/>
    </location>
</feature>
<dbReference type="SUPFAM" id="SSF53474">
    <property type="entry name" value="alpha/beta-Hydrolases"/>
    <property type="match status" value="1"/>
</dbReference>
<dbReference type="InterPro" id="IPR002921">
    <property type="entry name" value="Fungal_lipase-type"/>
</dbReference>
<dbReference type="AlphaFoldDB" id="A0A507EV26"/>
<keyword evidence="3" id="KW-0813">Transport</keyword>
<dbReference type="GO" id="GO:0035673">
    <property type="term" value="F:oligopeptide transmembrane transporter activity"/>
    <property type="evidence" value="ECO:0007669"/>
    <property type="project" value="InterPro"/>
</dbReference>
<gene>
    <name evidence="12" type="ORF">CcCBS67573_g07620</name>
</gene>
<feature type="transmembrane region" description="Helical" evidence="9">
    <location>
        <begin position="55"/>
        <end position="81"/>
    </location>
</feature>
<feature type="transmembrane region" description="Helical" evidence="9">
    <location>
        <begin position="789"/>
        <end position="806"/>
    </location>
</feature>
<evidence type="ECO:0000256" key="3">
    <source>
        <dbReference type="ARBA" id="ARBA00022448"/>
    </source>
</evidence>
<dbReference type="NCBIfam" id="TIGR00728">
    <property type="entry name" value="OPT_sfam"/>
    <property type="match status" value="1"/>
</dbReference>
<dbReference type="GO" id="GO:0006629">
    <property type="term" value="P:lipid metabolic process"/>
    <property type="evidence" value="ECO:0007669"/>
    <property type="project" value="InterPro"/>
</dbReference>
<feature type="transmembrane region" description="Helical" evidence="9">
    <location>
        <begin position="233"/>
        <end position="252"/>
    </location>
</feature>
<reference evidence="12 13" key="1">
    <citation type="journal article" date="2019" name="Sci. Rep.">
        <title>Comparative genomics of chytrid fungi reveal insights into the obligate biotrophic and pathogenic lifestyle of Synchytrium endobioticum.</title>
        <authorList>
            <person name="van de Vossenberg B.T.L.H."/>
            <person name="Warris S."/>
            <person name="Nguyen H.D.T."/>
            <person name="van Gent-Pelzer M.P.E."/>
            <person name="Joly D.L."/>
            <person name="van de Geest H.C."/>
            <person name="Bonants P.J.M."/>
            <person name="Smith D.S."/>
            <person name="Levesque C.A."/>
            <person name="van der Lee T.A.J."/>
        </authorList>
    </citation>
    <scope>NUCLEOTIDE SEQUENCE [LARGE SCALE GENOMIC DNA]</scope>
    <source>
        <strain evidence="12 13">CBS 675.73</strain>
    </source>
</reference>
<evidence type="ECO:0000256" key="2">
    <source>
        <dbReference type="ARBA" id="ARBA00008807"/>
    </source>
</evidence>
<organism evidence="12 13">
    <name type="scientific">Chytriomyces confervae</name>
    <dbReference type="NCBI Taxonomy" id="246404"/>
    <lineage>
        <taxon>Eukaryota</taxon>
        <taxon>Fungi</taxon>
        <taxon>Fungi incertae sedis</taxon>
        <taxon>Chytridiomycota</taxon>
        <taxon>Chytridiomycota incertae sedis</taxon>
        <taxon>Chytridiomycetes</taxon>
        <taxon>Chytridiales</taxon>
        <taxon>Chytriomycetaceae</taxon>
        <taxon>Chytriomyces</taxon>
    </lineage>
</organism>
<comment type="caution">
    <text evidence="12">The sequence shown here is derived from an EMBL/GenBank/DDBJ whole genome shotgun (WGS) entry which is preliminary data.</text>
</comment>
<feature type="transmembrane region" description="Helical" evidence="9">
    <location>
        <begin position="717"/>
        <end position="735"/>
    </location>
</feature>
<evidence type="ECO:0000256" key="4">
    <source>
        <dbReference type="ARBA" id="ARBA00022692"/>
    </source>
</evidence>
<feature type="transmembrane region" description="Helical" evidence="9">
    <location>
        <begin position="566"/>
        <end position="586"/>
    </location>
</feature>
<evidence type="ECO:0000256" key="8">
    <source>
        <dbReference type="ARBA" id="ARBA00023136"/>
    </source>
</evidence>
<evidence type="ECO:0000259" key="11">
    <source>
        <dbReference type="Pfam" id="PF01764"/>
    </source>
</evidence>
<keyword evidence="6" id="KW-0653">Protein transport</keyword>
<keyword evidence="5" id="KW-0571">Peptide transport</keyword>
<feature type="transmembrane region" description="Helical" evidence="9">
    <location>
        <begin position="297"/>
        <end position="313"/>
    </location>
</feature>
<dbReference type="Gene3D" id="3.40.50.1820">
    <property type="entry name" value="alpha/beta hydrolase"/>
    <property type="match status" value="1"/>
</dbReference>
<feature type="transmembrane region" description="Helical" evidence="9">
    <location>
        <begin position="742"/>
        <end position="760"/>
    </location>
</feature>
<dbReference type="Proteomes" id="UP000320333">
    <property type="component" value="Unassembled WGS sequence"/>
</dbReference>
<feature type="transmembrane region" description="Helical" evidence="9">
    <location>
        <begin position="264"/>
        <end position="285"/>
    </location>
</feature>
<dbReference type="EMBL" id="QEAP01000413">
    <property type="protein sequence ID" value="TPX67038.1"/>
    <property type="molecule type" value="Genomic_DNA"/>
</dbReference>
<evidence type="ECO:0000256" key="6">
    <source>
        <dbReference type="ARBA" id="ARBA00022927"/>
    </source>
</evidence>
<dbReference type="PANTHER" id="PTHR22601">
    <property type="entry name" value="ISP4 LIKE PROTEIN"/>
    <property type="match status" value="1"/>
</dbReference>
<feature type="transmembrane region" description="Helical" evidence="9">
    <location>
        <begin position="919"/>
        <end position="938"/>
    </location>
</feature>
<dbReference type="InterPro" id="IPR004813">
    <property type="entry name" value="OPT"/>
</dbReference>
<feature type="transmembrane region" description="Helical" evidence="9">
    <location>
        <begin position="673"/>
        <end position="697"/>
    </location>
</feature>
<dbReference type="Pfam" id="PF01764">
    <property type="entry name" value="Lipase_3"/>
    <property type="match status" value="1"/>
</dbReference>
<feature type="transmembrane region" description="Helical" evidence="9">
    <location>
        <begin position="592"/>
        <end position="615"/>
    </location>
</feature>
<name>A0A507EV26_9FUNG</name>
<feature type="signal peptide" evidence="10">
    <location>
        <begin position="1"/>
        <end position="20"/>
    </location>
</feature>
<proteinExistence type="inferred from homology"/>
<feature type="transmembrane region" description="Helical" evidence="9">
    <location>
        <begin position="387"/>
        <end position="409"/>
    </location>
</feature>
<evidence type="ECO:0000313" key="12">
    <source>
        <dbReference type="EMBL" id="TPX67038.1"/>
    </source>
</evidence>